<dbReference type="SMART" id="SM00320">
    <property type="entry name" value="WD40"/>
    <property type="match status" value="7"/>
</dbReference>
<feature type="repeat" description="WD" evidence="7">
    <location>
        <begin position="379"/>
        <end position="419"/>
    </location>
</feature>
<proteinExistence type="inferred from homology"/>
<feature type="region of interest" description="Disordered" evidence="8">
    <location>
        <begin position="1"/>
        <end position="22"/>
    </location>
</feature>
<sequence length="484" mass="53630">MDVGLPGSDGAPSVSHHSGMQTAHHLDVPETLQQKSLLNSVFRSMKRTADFFYKSYGSLSELDPKADKLWRAAKKKTEYGAVLNAVEETKRRKEMEALKLPTPAPVGIATPSHSGDMLAIGGGSEPSKGKELVTTVGKAEDNTVKALLPARAPIMVKPKWHRPWKLYRVISGHTGWVRCVDVEPGNEWFATGGADRIVKIWDLASGRLRLSLTGHISAVRACKVSPRHPFLFTGGEDKQVKCWDLEYNKVIRHYHGHLSAVQDLTLHPTIDVLITCARDATARVWDMRTKAQVHCLTGHTNTVASVVSQSLDPQVVTGSHDTTIRLWDLASGRSIATLTHHKKSVRALVLHPQLYMFASGSADNIKQWKSPNGEFIQNLSGHNSIINSLVCNEDGVLVSGADNGTMHFWDWRSGFCFQREQTKAQPGSIDSEAGIFAMCFDQSGSRLITAEADKTIKMYKEDETATEETHPILWRPEILKRKVY</sequence>
<dbReference type="PROSITE" id="PS50294">
    <property type="entry name" value="WD_REPEATS_REGION"/>
    <property type="match status" value="5"/>
</dbReference>
<evidence type="ECO:0000313" key="10">
    <source>
        <dbReference type="WBParaSite" id="SMUV_0000370401-mRNA-1"/>
    </source>
</evidence>
<feature type="repeat" description="WD" evidence="7">
    <location>
        <begin position="212"/>
        <end position="253"/>
    </location>
</feature>
<accession>A0A0N5AH63</accession>
<name>A0A0N5AH63_9BILA</name>
<evidence type="ECO:0000256" key="5">
    <source>
        <dbReference type="ARBA" id="ARBA00062641"/>
    </source>
</evidence>
<evidence type="ECO:0000256" key="4">
    <source>
        <dbReference type="ARBA" id="ARBA00046238"/>
    </source>
</evidence>
<protein>
    <recommendedName>
        <fullName evidence="6">Pleiotropic regulator 1</fullName>
    </recommendedName>
</protein>
<evidence type="ECO:0000256" key="6">
    <source>
        <dbReference type="ARBA" id="ARBA00073631"/>
    </source>
</evidence>
<dbReference type="PANTHER" id="PTHR19923">
    <property type="entry name" value="WD40 REPEAT PROTEINPRL1/PRL2-RELATED"/>
    <property type="match status" value="1"/>
</dbReference>
<dbReference type="SUPFAM" id="SSF50978">
    <property type="entry name" value="WD40 repeat-like"/>
    <property type="match status" value="1"/>
</dbReference>
<dbReference type="Gene3D" id="2.130.10.10">
    <property type="entry name" value="YVTN repeat-like/Quinoprotein amine dehydrogenase"/>
    <property type="match status" value="1"/>
</dbReference>
<comment type="function">
    <text evidence="4">Involved in pre-mRNA splicing as component of the spliceosome. Component of the PRP19-CDC5L complex that forms an integral part of the spliceosome and is required for activating pre-mRNA splicing. As a component of the minor spliceosome, involved in the splicing of U12-type introns in pre-mRNAs.</text>
</comment>
<dbReference type="Pfam" id="PF00400">
    <property type="entry name" value="WD40"/>
    <property type="match status" value="7"/>
</dbReference>
<dbReference type="PRINTS" id="PR00320">
    <property type="entry name" value="GPROTEINBRPT"/>
</dbReference>
<comment type="subunit">
    <text evidence="5">Identified in the spliceosome C complex. Component of the PRP19-CDC5L splicing complex composed of a core complex comprising a homotetramer of PRPF19, CDC5L, PLRG1 and BCAS2, and at least three less stably associated proteins CTNNBL1, CWC15 and HSPA8. Interacts (via its WD40 repeat domain) directly with CDC5L (via its C-terminal); the interaction is required for mRNA splicing but not for spliceosome assembly. Component of the minor spliceosome, which splices U12-type introns. Within this complex, interacts with CRIPT. Also interacts directly in the complex with BCAS2 and PRPF19. Interacts with USB1.</text>
</comment>
<dbReference type="FunFam" id="2.130.10.10:FF:000012">
    <property type="entry name" value="Putative pleiotropic regulator 1"/>
    <property type="match status" value="1"/>
</dbReference>
<dbReference type="PROSITE" id="PS00678">
    <property type="entry name" value="WD_REPEATS_1"/>
    <property type="match status" value="2"/>
</dbReference>
<reference evidence="10" key="1">
    <citation type="submission" date="2017-02" db="UniProtKB">
        <authorList>
            <consortium name="WormBaseParasite"/>
        </authorList>
    </citation>
    <scope>IDENTIFICATION</scope>
</reference>
<dbReference type="PANTHER" id="PTHR19923:SF0">
    <property type="entry name" value="PLEIOTROPIC REGULATOR 1"/>
    <property type="match status" value="1"/>
</dbReference>
<keyword evidence="2" id="KW-0677">Repeat</keyword>
<feature type="repeat" description="WD" evidence="7">
    <location>
        <begin position="170"/>
        <end position="211"/>
    </location>
</feature>
<keyword evidence="1 7" id="KW-0853">WD repeat</keyword>
<evidence type="ECO:0000256" key="8">
    <source>
        <dbReference type="SAM" id="MobiDB-lite"/>
    </source>
</evidence>
<dbReference type="AlphaFoldDB" id="A0A0N5AH63"/>
<evidence type="ECO:0000256" key="7">
    <source>
        <dbReference type="PROSITE-ProRule" id="PRU00221"/>
    </source>
</evidence>
<dbReference type="STRING" id="451379.A0A0N5AH63"/>
<dbReference type="Proteomes" id="UP000046393">
    <property type="component" value="Unplaced"/>
</dbReference>
<dbReference type="InterPro" id="IPR045241">
    <property type="entry name" value="Prp46/PLRG1-like"/>
</dbReference>
<dbReference type="InterPro" id="IPR036322">
    <property type="entry name" value="WD40_repeat_dom_sf"/>
</dbReference>
<dbReference type="GO" id="GO:0000398">
    <property type="term" value="P:mRNA splicing, via spliceosome"/>
    <property type="evidence" value="ECO:0007669"/>
    <property type="project" value="InterPro"/>
</dbReference>
<evidence type="ECO:0000256" key="3">
    <source>
        <dbReference type="ARBA" id="ARBA00025726"/>
    </source>
</evidence>
<dbReference type="WBParaSite" id="SMUV_0000370401-mRNA-1">
    <property type="protein sequence ID" value="SMUV_0000370401-mRNA-1"/>
    <property type="gene ID" value="SMUV_0000370401"/>
</dbReference>
<dbReference type="GO" id="GO:0071013">
    <property type="term" value="C:catalytic step 2 spliceosome"/>
    <property type="evidence" value="ECO:0007669"/>
    <property type="project" value="TreeGrafter"/>
</dbReference>
<organism evidence="9 10">
    <name type="scientific">Syphacia muris</name>
    <dbReference type="NCBI Taxonomy" id="451379"/>
    <lineage>
        <taxon>Eukaryota</taxon>
        <taxon>Metazoa</taxon>
        <taxon>Ecdysozoa</taxon>
        <taxon>Nematoda</taxon>
        <taxon>Chromadorea</taxon>
        <taxon>Rhabditida</taxon>
        <taxon>Spirurina</taxon>
        <taxon>Oxyuridomorpha</taxon>
        <taxon>Oxyuroidea</taxon>
        <taxon>Oxyuridae</taxon>
        <taxon>Syphacia</taxon>
    </lineage>
</organism>
<dbReference type="GO" id="GO:0071011">
    <property type="term" value="C:precatalytic spliceosome"/>
    <property type="evidence" value="ECO:0007669"/>
    <property type="project" value="TreeGrafter"/>
</dbReference>
<dbReference type="GO" id="GO:0000974">
    <property type="term" value="C:Prp19 complex"/>
    <property type="evidence" value="ECO:0007669"/>
    <property type="project" value="TreeGrafter"/>
</dbReference>
<comment type="similarity">
    <text evidence="3">Belongs to the WD repeat PRL1/PRL2 family.</text>
</comment>
<evidence type="ECO:0000313" key="9">
    <source>
        <dbReference type="Proteomes" id="UP000046393"/>
    </source>
</evidence>
<dbReference type="InterPro" id="IPR020472">
    <property type="entry name" value="WD40_PAC1"/>
</dbReference>
<feature type="repeat" description="WD" evidence="7">
    <location>
        <begin position="296"/>
        <end position="337"/>
    </location>
</feature>
<evidence type="ECO:0000256" key="2">
    <source>
        <dbReference type="ARBA" id="ARBA00022737"/>
    </source>
</evidence>
<dbReference type="InterPro" id="IPR015943">
    <property type="entry name" value="WD40/YVTN_repeat-like_dom_sf"/>
</dbReference>
<keyword evidence="9" id="KW-1185">Reference proteome</keyword>
<dbReference type="CDD" id="cd00200">
    <property type="entry name" value="WD40"/>
    <property type="match status" value="1"/>
</dbReference>
<dbReference type="InterPro" id="IPR019775">
    <property type="entry name" value="WD40_repeat_CS"/>
</dbReference>
<dbReference type="InterPro" id="IPR001680">
    <property type="entry name" value="WD40_rpt"/>
</dbReference>
<dbReference type="PROSITE" id="PS50082">
    <property type="entry name" value="WD_REPEATS_2"/>
    <property type="match status" value="5"/>
</dbReference>
<evidence type="ECO:0000256" key="1">
    <source>
        <dbReference type="ARBA" id="ARBA00022574"/>
    </source>
</evidence>
<feature type="repeat" description="WD" evidence="7">
    <location>
        <begin position="254"/>
        <end position="295"/>
    </location>
</feature>